<sequence length="61" mass="7073">MKQRELLIISLTVFLTLIAWIVADINHVINTQKVDAARPEYLKPINVNIDIDVFEKIINKK</sequence>
<comment type="caution">
    <text evidence="1">The sequence shown here is derived from an EMBL/GenBank/DDBJ whole genome shotgun (WGS) entry which is preliminary data.</text>
</comment>
<reference evidence="1 2" key="1">
    <citation type="journal article" date="2016" name="Nat. Commun.">
        <title>Thousands of microbial genomes shed light on interconnected biogeochemical processes in an aquifer system.</title>
        <authorList>
            <person name="Anantharaman K."/>
            <person name="Brown C.T."/>
            <person name="Hug L.A."/>
            <person name="Sharon I."/>
            <person name="Castelle C.J."/>
            <person name="Probst A.J."/>
            <person name="Thomas B.C."/>
            <person name="Singh A."/>
            <person name="Wilkins M.J."/>
            <person name="Karaoz U."/>
            <person name="Brodie E.L."/>
            <person name="Williams K.H."/>
            <person name="Hubbard S.S."/>
            <person name="Banfield J.F."/>
        </authorList>
    </citation>
    <scope>NUCLEOTIDE SEQUENCE [LARGE SCALE GENOMIC DNA]</scope>
</reference>
<organism evidence="1 2">
    <name type="scientific">Candidatus Roizmanbacteria bacterium RIFCSPLOWO2_02_FULL_36_11</name>
    <dbReference type="NCBI Taxonomy" id="1802071"/>
    <lineage>
        <taxon>Bacteria</taxon>
        <taxon>Candidatus Roizmaniibacteriota</taxon>
    </lineage>
</organism>
<accession>A0A1F7JIC0</accession>
<evidence type="ECO:0000313" key="1">
    <source>
        <dbReference type="EMBL" id="OGK55341.1"/>
    </source>
</evidence>
<gene>
    <name evidence="1" type="ORF">A3H78_04550</name>
</gene>
<name>A0A1F7JIC0_9BACT</name>
<evidence type="ECO:0000313" key="2">
    <source>
        <dbReference type="Proteomes" id="UP000177418"/>
    </source>
</evidence>
<protein>
    <submittedName>
        <fullName evidence="1">Uncharacterized protein</fullName>
    </submittedName>
</protein>
<proteinExistence type="predicted"/>
<dbReference type="AlphaFoldDB" id="A0A1F7JIC0"/>
<dbReference type="Proteomes" id="UP000177418">
    <property type="component" value="Unassembled WGS sequence"/>
</dbReference>
<dbReference type="EMBL" id="MGAV01000007">
    <property type="protein sequence ID" value="OGK55341.1"/>
    <property type="molecule type" value="Genomic_DNA"/>
</dbReference>